<dbReference type="AlphaFoldDB" id="A0A5J5EG18"/>
<accession>A0A5J5EG18</accession>
<feature type="transmembrane region" description="Helical" evidence="1">
    <location>
        <begin position="42"/>
        <end position="70"/>
    </location>
</feature>
<keyword evidence="1" id="KW-1133">Transmembrane helix</keyword>
<gene>
    <name evidence="2" type="ORF">FN846DRAFT_424622</name>
</gene>
<organism evidence="2 3">
    <name type="scientific">Sphaerosporella brunnea</name>
    <dbReference type="NCBI Taxonomy" id="1250544"/>
    <lineage>
        <taxon>Eukaryota</taxon>
        <taxon>Fungi</taxon>
        <taxon>Dikarya</taxon>
        <taxon>Ascomycota</taxon>
        <taxon>Pezizomycotina</taxon>
        <taxon>Pezizomycetes</taxon>
        <taxon>Pezizales</taxon>
        <taxon>Pyronemataceae</taxon>
        <taxon>Sphaerosporella</taxon>
    </lineage>
</organism>
<proteinExistence type="predicted"/>
<reference evidence="2 3" key="1">
    <citation type="submission" date="2019-09" db="EMBL/GenBank/DDBJ databases">
        <title>Draft genome of the ectomycorrhizal ascomycete Sphaerosporella brunnea.</title>
        <authorList>
            <consortium name="DOE Joint Genome Institute"/>
            <person name="Benucci G.M."/>
            <person name="Marozzi G."/>
            <person name="Antonielli L."/>
            <person name="Sanchez S."/>
            <person name="Marco P."/>
            <person name="Wang X."/>
            <person name="Falini L.B."/>
            <person name="Barry K."/>
            <person name="Haridas S."/>
            <person name="Lipzen A."/>
            <person name="Labutti K."/>
            <person name="Grigoriev I.V."/>
            <person name="Murat C."/>
            <person name="Martin F."/>
            <person name="Albertini E."/>
            <person name="Donnini D."/>
            <person name="Bonito G."/>
        </authorList>
    </citation>
    <scope>NUCLEOTIDE SEQUENCE [LARGE SCALE GENOMIC DNA]</scope>
    <source>
        <strain evidence="2 3">Sb_GMNB300</strain>
    </source>
</reference>
<evidence type="ECO:0000313" key="2">
    <source>
        <dbReference type="EMBL" id="KAA8894310.1"/>
    </source>
</evidence>
<keyword evidence="3" id="KW-1185">Reference proteome</keyword>
<evidence type="ECO:0000256" key="1">
    <source>
        <dbReference type="SAM" id="Phobius"/>
    </source>
</evidence>
<comment type="caution">
    <text evidence="2">The sequence shown here is derived from an EMBL/GenBank/DDBJ whole genome shotgun (WGS) entry which is preliminary data.</text>
</comment>
<keyword evidence="1" id="KW-0812">Transmembrane</keyword>
<feature type="transmembrane region" description="Helical" evidence="1">
    <location>
        <begin position="7"/>
        <end position="30"/>
    </location>
</feature>
<evidence type="ECO:0000313" key="3">
    <source>
        <dbReference type="Proteomes" id="UP000326924"/>
    </source>
</evidence>
<sequence>MWADEEFALLIVSANLISALWSYLCIVASLDRRYEWFLHKELAWYALWYSCQTYAFLVSLTNLAMVVYVLARVRDGIWERCLKPCRTAARALWMLLLAVVVLLVAAGCFVPLKMTLVEIER</sequence>
<dbReference type="EMBL" id="VXIS01000349">
    <property type="protein sequence ID" value="KAA8894310.1"/>
    <property type="molecule type" value="Genomic_DNA"/>
</dbReference>
<keyword evidence="1" id="KW-0472">Membrane</keyword>
<dbReference type="InParanoid" id="A0A5J5EG18"/>
<feature type="transmembrane region" description="Helical" evidence="1">
    <location>
        <begin position="91"/>
        <end position="112"/>
    </location>
</feature>
<dbReference type="OrthoDB" id="5356024at2759"/>
<name>A0A5J5EG18_9PEZI</name>
<protein>
    <submittedName>
        <fullName evidence="2">Uncharacterized protein</fullName>
    </submittedName>
</protein>
<dbReference type="Proteomes" id="UP000326924">
    <property type="component" value="Unassembled WGS sequence"/>
</dbReference>